<dbReference type="GO" id="GO:0009969">
    <property type="term" value="P:xyloglucan biosynthetic process"/>
    <property type="evidence" value="ECO:0007669"/>
    <property type="project" value="TreeGrafter"/>
</dbReference>
<evidence type="ECO:0000256" key="1">
    <source>
        <dbReference type="ARBA" id="ARBA00010481"/>
    </source>
</evidence>
<proteinExistence type="inferred from homology"/>
<comment type="subcellular location">
    <subcellularLocation>
        <location evidence="7">Golgi apparatus</location>
        <location evidence="7">Golgi stack membrane</location>
        <topology evidence="7">Single-pass type II membrane protein</topology>
    </subcellularLocation>
</comment>
<keyword evidence="7" id="KW-0472">Membrane</keyword>
<dbReference type="Proteomes" id="UP001159364">
    <property type="component" value="Linkage Group LG01"/>
</dbReference>
<keyword evidence="3 7" id="KW-0808">Transferase</keyword>
<dbReference type="Pfam" id="PF03254">
    <property type="entry name" value="XG_FTase"/>
    <property type="match status" value="1"/>
</dbReference>
<evidence type="ECO:0000256" key="6">
    <source>
        <dbReference type="ARBA" id="ARBA00023316"/>
    </source>
</evidence>
<keyword evidence="7" id="KW-0812">Transmembrane</keyword>
<keyword evidence="4 7" id="KW-0333">Golgi apparatus</keyword>
<evidence type="ECO:0000256" key="2">
    <source>
        <dbReference type="ARBA" id="ARBA00022676"/>
    </source>
</evidence>
<evidence type="ECO:0000256" key="4">
    <source>
        <dbReference type="ARBA" id="ARBA00023034"/>
    </source>
</evidence>
<dbReference type="GO" id="GO:0008107">
    <property type="term" value="F:galactoside 2-alpha-L-fucosyltransferase activity"/>
    <property type="evidence" value="ECO:0007669"/>
    <property type="project" value="InterPro"/>
</dbReference>
<evidence type="ECO:0000313" key="8">
    <source>
        <dbReference type="EMBL" id="KAJ8774067.1"/>
    </source>
</evidence>
<dbReference type="EC" id="2.4.1.-" evidence="7"/>
<gene>
    <name evidence="8" type="ORF">K2173_009498</name>
</gene>
<keyword evidence="7" id="KW-1133">Transmembrane helix</keyword>
<comment type="caution">
    <text evidence="8">The sequence shown here is derived from an EMBL/GenBank/DDBJ whole genome shotgun (WGS) entry which is preliminary data.</text>
</comment>
<dbReference type="AlphaFoldDB" id="A0AAV8U428"/>
<protein>
    <recommendedName>
        <fullName evidence="7">Fucosyltransferase</fullName>
        <ecNumber evidence="7">2.4.1.-</ecNumber>
    </recommendedName>
</protein>
<dbReference type="GO" id="GO:0042546">
    <property type="term" value="P:cell wall biogenesis"/>
    <property type="evidence" value="ECO:0007669"/>
    <property type="project" value="InterPro"/>
</dbReference>
<keyword evidence="6 7" id="KW-0961">Cell wall biogenesis/degradation</keyword>
<dbReference type="InterPro" id="IPR004938">
    <property type="entry name" value="XG_FTase"/>
</dbReference>
<evidence type="ECO:0000256" key="3">
    <source>
        <dbReference type="ARBA" id="ARBA00022679"/>
    </source>
</evidence>
<dbReference type="GO" id="GO:0032580">
    <property type="term" value="C:Golgi cisterna membrane"/>
    <property type="evidence" value="ECO:0007669"/>
    <property type="project" value="UniProtKB-SubCell"/>
</dbReference>
<keyword evidence="9" id="KW-1185">Reference proteome</keyword>
<accession>A0AAV8U428</accession>
<evidence type="ECO:0000313" key="9">
    <source>
        <dbReference type="Proteomes" id="UP001159364"/>
    </source>
</evidence>
<dbReference type="Gene3D" id="3.40.50.11340">
    <property type="match status" value="1"/>
</dbReference>
<name>A0AAV8U428_9ROSI</name>
<reference evidence="8 9" key="1">
    <citation type="submission" date="2021-09" db="EMBL/GenBank/DDBJ databases">
        <title>Genomic insights and catalytic innovation underlie evolution of tropane alkaloids biosynthesis.</title>
        <authorList>
            <person name="Wang Y.-J."/>
            <person name="Tian T."/>
            <person name="Huang J.-P."/>
            <person name="Huang S.-X."/>
        </authorList>
    </citation>
    <scope>NUCLEOTIDE SEQUENCE [LARGE SCALE GENOMIC DNA]</scope>
    <source>
        <strain evidence="8">KIB-2018</strain>
        <tissue evidence="8">Leaf</tissue>
    </source>
</reference>
<dbReference type="GO" id="GO:0071555">
    <property type="term" value="P:cell wall organization"/>
    <property type="evidence" value="ECO:0007669"/>
    <property type="project" value="UniProtKB-UniRule"/>
</dbReference>
<keyword evidence="2 7" id="KW-0328">Glycosyltransferase</keyword>
<comment type="similarity">
    <text evidence="1 7">Belongs to the glycosyltransferase 37 family.</text>
</comment>
<organism evidence="8 9">
    <name type="scientific">Erythroxylum novogranatense</name>
    <dbReference type="NCBI Taxonomy" id="1862640"/>
    <lineage>
        <taxon>Eukaryota</taxon>
        <taxon>Viridiplantae</taxon>
        <taxon>Streptophyta</taxon>
        <taxon>Embryophyta</taxon>
        <taxon>Tracheophyta</taxon>
        <taxon>Spermatophyta</taxon>
        <taxon>Magnoliopsida</taxon>
        <taxon>eudicotyledons</taxon>
        <taxon>Gunneridae</taxon>
        <taxon>Pentapetalae</taxon>
        <taxon>rosids</taxon>
        <taxon>fabids</taxon>
        <taxon>Malpighiales</taxon>
        <taxon>Erythroxylaceae</taxon>
        <taxon>Erythroxylum</taxon>
    </lineage>
</organism>
<comment type="function">
    <text evidence="7">May be involved in cell wall biosynthesis.</text>
</comment>
<dbReference type="PANTHER" id="PTHR31889:SF2">
    <property type="entry name" value="FUCOSYLTRANSFERASE 3"/>
    <property type="match status" value="1"/>
</dbReference>
<dbReference type="EMBL" id="JAIWQS010000001">
    <property type="protein sequence ID" value="KAJ8774067.1"/>
    <property type="molecule type" value="Genomic_DNA"/>
</dbReference>
<evidence type="ECO:0000256" key="7">
    <source>
        <dbReference type="RuleBase" id="RU367004"/>
    </source>
</evidence>
<dbReference type="FunFam" id="3.40.50.11340:FF:000005">
    <property type="entry name" value="Galactoside 2-alpha-L-fucosyltransferase"/>
    <property type="match status" value="1"/>
</dbReference>
<sequence>MSSLLSSKSSCKTSQGTLGVDIRQAPSTLKLVLFNGTLHYCLMAFSLAIMLSIVYQNQVFYLMGFSKVKPLMGRSWVSANSEAKTYSIESTGVAEDMLPGESWIWEKDTGSCLSRFQSLLYRKISHQKISPYLLNKIRDYEEHHKRCAPYTEMYNRTIKELESGIVSEPTGCHYVVWTALEGLGNRILSMASAFLYAVITDRVFLVEFEADMIDLFCEPFPNTSWLLPADFPLKNQFKLLDQMFPHSYGNMMKTNTIKTMMELSPLSMYLYLAHDADDHDTLFFCQEHQAFLGNIPWLIIKSDQYFTPSLFLIPSFDPKLNKMFPNKEIVFHNLAHYLFQPSNRAWGLITRFYESYLAKADKRVGLQIRIFDRKVSPFHVVMDQILACTIKEKKILAGVNTHELVVPPSINLTTKAVVVTSLYSEYYEHIKNLYWMAPTVNGEVVGVYQPSHEGIQHFGDHMHNMKAWVEMNLLSLCDELITSSWSTFGYVSQGLGGLRPWILVKPENRMTPHPACGRAESMEPCYHSPPSYECRTGPKVNADLGAIVPHVNHCEDFNTGLKLFNKDA</sequence>
<evidence type="ECO:0000256" key="5">
    <source>
        <dbReference type="ARBA" id="ARBA00023180"/>
    </source>
</evidence>
<feature type="transmembrane region" description="Helical" evidence="7">
    <location>
        <begin position="32"/>
        <end position="55"/>
    </location>
</feature>
<dbReference type="PANTHER" id="PTHR31889">
    <property type="entry name" value="FUCOSYLTRANSFERASE 2-RELATED"/>
    <property type="match status" value="1"/>
</dbReference>
<keyword evidence="5" id="KW-0325">Glycoprotein</keyword>